<gene>
    <name evidence="6" type="ORF">LSALG_LOCUS41144</name>
</gene>
<dbReference type="SUPFAM" id="SSF52200">
    <property type="entry name" value="Toll/Interleukin receptor TIR domain"/>
    <property type="match status" value="1"/>
</dbReference>
<evidence type="ECO:0000256" key="2">
    <source>
        <dbReference type="ARBA" id="ARBA00022737"/>
    </source>
</evidence>
<dbReference type="GO" id="GO:0006952">
    <property type="term" value="P:defense response"/>
    <property type="evidence" value="ECO:0007669"/>
    <property type="project" value="UniProtKB-KW"/>
</dbReference>
<keyword evidence="4" id="KW-0520">NAD</keyword>
<dbReference type="Pfam" id="PF01582">
    <property type="entry name" value="TIR"/>
    <property type="match status" value="1"/>
</dbReference>
<dbReference type="Gene3D" id="3.40.50.300">
    <property type="entry name" value="P-loop containing nucleotide triphosphate hydrolases"/>
    <property type="match status" value="1"/>
</dbReference>
<evidence type="ECO:0000256" key="1">
    <source>
        <dbReference type="ARBA" id="ARBA00022614"/>
    </source>
</evidence>
<dbReference type="InterPro" id="IPR002182">
    <property type="entry name" value="NB-ARC"/>
</dbReference>
<dbReference type="Gene3D" id="3.80.10.10">
    <property type="entry name" value="Ribonuclease Inhibitor"/>
    <property type="match status" value="2"/>
</dbReference>
<dbReference type="PANTHER" id="PTHR11017">
    <property type="entry name" value="LEUCINE-RICH REPEAT-CONTAINING PROTEIN"/>
    <property type="match status" value="1"/>
</dbReference>
<dbReference type="EMBL" id="OX465085">
    <property type="protein sequence ID" value="CAI9302665.1"/>
    <property type="molecule type" value="Genomic_DNA"/>
</dbReference>
<dbReference type="PROSITE" id="PS50104">
    <property type="entry name" value="TIR"/>
    <property type="match status" value="1"/>
</dbReference>
<reference evidence="6" key="1">
    <citation type="submission" date="2023-04" db="EMBL/GenBank/DDBJ databases">
        <authorList>
            <person name="Vijverberg K."/>
            <person name="Xiong W."/>
            <person name="Schranz E."/>
        </authorList>
    </citation>
    <scope>NUCLEOTIDE SEQUENCE</scope>
</reference>
<dbReference type="Pfam" id="PF00931">
    <property type="entry name" value="NB-ARC"/>
    <property type="match status" value="1"/>
</dbReference>
<dbReference type="InterPro" id="IPR042197">
    <property type="entry name" value="Apaf_helical"/>
</dbReference>
<sequence>MASSSSSCTTTSPTANSYKYDLYLSFRGEDTRDSFTDHLYYALKRAGICTFRDNEEINRGEHLKPEIESAVKESRASIVVLSKNYATSTWCLDELLLILTQRRERNHFVLPIFYHVDPSDVRNQNETFEIEVKASSKWTNDKVNLWRKALKEVADLAGMVLSGFETEFLKEIVGTIYNKLDRKQVHLPVNLIGMATRYKDIQSWLNGSNAEFLVICGMGGSGKTTLARYIVYSNSQNFESISILEDIGTRSKEPHDLLQIQEKLLADILGGKKRKIPSVCQGTFKIEEALQGEKALILLDDIIEPRQLVALLGSGHINKQSKILITTRDNNLGKWFESRSWRCQEYQMKLLDDDESLELLSRHAFGSKTLMEGYEELAEQVLKYCEGNPLALEVLGSSLAQDNSILFWKSTLSLMGRDIDVGIQRVLIRSYNSLPHESNKDLFLHIACFFVGKDIDYVVKILEHDYSAVSGIKILTNRCLVSVSANKKLMIHPLLQEMGRTIVHQESPKDPAKRSRVWFSKDSYDVLRKGKGSNTMEGLALDKRMLQEEQRAFKVSNLKTDALQKMDKLKLLQLNFVQLTGSYENISEDLRWLCMLGFHLRTIPSDLFMGNLVAIDMSSSSLEVFDPPTVLQSLQILNLKDSFNLIEIRNMSKIPHLETLILWNCHSLVRVCKTISDLKTLVLLNMTGCENLCKREHKNLFVRMVASTFSGAVAEQPTFSFPHSLHQLFLKDCFLECTDSFPLSFRLQPSLQYLNLGNSLFEFLPCYDHLKNLRVLDLSLCSRLKWILCLPNTLAELYVYHCKALERITFESPQFTLQEFGYEGCISLSEIEGFIKLVPLVNLEENDLGHMKWLKKYQNLEVWLVGDDELTKGRSSCVQILYEFDIMSTSLPDVKDPNMEPKYVSKSSSLSFELPSFPKNKRLKGLNVTFHYTISGDDWSWFCKISTTNGVDLMYNPKVFGKPEFGNVGIWLSYWPIGNTLDTGDKVSISILVMSGLEVHECGVSLVYTDDKEAEEIMENNKQWVEILGGDLSGFQLSTGALYLCRRDFFELMEVDRPTPDWFRILVGDTIDSTEVRGWRKTGRPKHLHQSFTELKTVRCIIHGPELEEIYNIKEMSKSSFLDKNLKFTSSMLGETMKFARRPVSKNTKIKFIQLFDETEQYSALQEQEYESEPYSDCQEED</sequence>
<dbReference type="InterPro" id="IPR027417">
    <property type="entry name" value="P-loop_NTPase"/>
</dbReference>
<dbReference type="Pfam" id="PF23282">
    <property type="entry name" value="WHD_ROQ1"/>
    <property type="match status" value="1"/>
</dbReference>
<dbReference type="InterPro" id="IPR000157">
    <property type="entry name" value="TIR_dom"/>
</dbReference>
<keyword evidence="3" id="KW-0611">Plant defense</keyword>
<dbReference type="SMART" id="SM00255">
    <property type="entry name" value="TIR"/>
    <property type="match status" value="1"/>
</dbReference>
<dbReference type="Proteomes" id="UP001177003">
    <property type="component" value="Chromosome 9"/>
</dbReference>
<dbReference type="InterPro" id="IPR044974">
    <property type="entry name" value="Disease_R_plants"/>
</dbReference>
<feature type="domain" description="TIR" evidence="5">
    <location>
        <begin position="18"/>
        <end position="180"/>
    </location>
</feature>
<dbReference type="GO" id="GO:0043531">
    <property type="term" value="F:ADP binding"/>
    <property type="evidence" value="ECO:0007669"/>
    <property type="project" value="InterPro"/>
</dbReference>
<dbReference type="FunFam" id="3.40.50.10140:FF:000007">
    <property type="entry name" value="Disease resistance protein (TIR-NBS-LRR class)"/>
    <property type="match status" value="1"/>
</dbReference>
<dbReference type="PANTHER" id="PTHR11017:SF448">
    <property type="entry name" value="TIR DOMAIN, P-LOOP CONTAINING NUCLEOSIDE TRIPHOSPHATE HYDROLASE"/>
    <property type="match status" value="1"/>
</dbReference>
<dbReference type="InterPro" id="IPR036390">
    <property type="entry name" value="WH_DNA-bd_sf"/>
</dbReference>
<dbReference type="InterPro" id="IPR058192">
    <property type="entry name" value="WHD_ROQ1-like"/>
</dbReference>
<dbReference type="InterPro" id="IPR032675">
    <property type="entry name" value="LRR_dom_sf"/>
</dbReference>
<accession>A0AA36ER60</accession>
<protein>
    <recommendedName>
        <fullName evidence="5">TIR domain-containing protein</fullName>
    </recommendedName>
</protein>
<organism evidence="6 7">
    <name type="scientific">Lactuca saligna</name>
    <name type="common">Willowleaf lettuce</name>
    <dbReference type="NCBI Taxonomy" id="75948"/>
    <lineage>
        <taxon>Eukaryota</taxon>
        <taxon>Viridiplantae</taxon>
        <taxon>Streptophyta</taxon>
        <taxon>Embryophyta</taxon>
        <taxon>Tracheophyta</taxon>
        <taxon>Spermatophyta</taxon>
        <taxon>Magnoliopsida</taxon>
        <taxon>eudicotyledons</taxon>
        <taxon>Gunneridae</taxon>
        <taxon>Pentapetalae</taxon>
        <taxon>asterids</taxon>
        <taxon>campanulids</taxon>
        <taxon>Asterales</taxon>
        <taxon>Asteraceae</taxon>
        <taxon>Cichorioideae</taxon>
        <taxon>Cichorieae</taxon>
        <taxon>Lactucinae</taxon>
        <taxon>Lactuca</taxon>
    </lineage>
</organism>
<keyword evidence="1" id="KW-0433">Leucine-rich repeat</keyword>
<dbReference type="Gene3D" id="1.10.8.430">
    <property type="entry name" value="Helical domain of apoptotic protease-activating factors"/>
    <property type="match status" value="1"/>
</dbReference>
<dbReference type="SUPFAM" id="SSF52540">
    <property type="entry name" value="P-loop containing nucleoside triphosphate hydrolases"/>
    <property type="match status" value="1"/>
</dbReference>
<proteinExistence type="predicted"/>
<name>A0AA36ER60_LACSI</name>
<dbReference type="GO" id="GO:0007165">
    <property type="term" value="P:signal transduction"/>
    <property type="evidence" value="ECO:0007669"/>
    <property type="project" value="InterPro"/>
</dbReference>
<keyword evidence="7" id="KW-1185">Reference proteome</keyword>
<evidence type="ECO:0000313" key="7">
    <source>
        <dbReference type="Proteomes" id="UP001177003"/>
    </source>
</evidence>
<evidence type="ECO:0000259" key="5">
    <source>
        <dbReference type="PROSITE" id="PS50104"/>
    </source>
</evidence>
<evidence type="ECO:0000313" key="6">
    <source>
        <dbReference type="EMBL" id="CAI9302665.1"/>
    </source>
</evidence>
<keyword evidence="2" id="KW-0677">Repeat</keyword>
<dbReference type="AlphaFoldDB" id="A0AA36ER60"/>
<evidence type="ECO:0000256" key="3">
    <source>
        <dbReference type="ARBA" id="ARBA00022821"/>
    </source>
</evidence>
<dbReference type="SUPFAM" id="SSF52058">
    <property type="entry name" value="L domain-like"/>
    <property type="match status" value="1"/>
</dbReference>
<dbReference type="SUPFAM" id="SSF46785">
    <property type="entry name" value="Winged helix' DNA-binding domain"/>
    <property type="match status" value="1"/>
</dbReference>
<dbReference type="Gene3D" id="3.40.50.10140">
    <property type="entry name" value="Toll/interleukin-1 receptor homology (TIR) domain"/>
    <property type="match status" value="1"/>
</dbReference>
<dbReference type="InterPro" id="IPR035897">
    <property type="entry name" value="Toll_tir_struct_dom_sf"/>
</dbReference>
<dbReference type="PRINTS" id="PR00364">
    <property type="entry name" value="DISEASERSIST"/>
</dbReference>
<evidence type="ECO:0000256" key="4">
    <source>
        <dbReference type="ARBA" id="ARBA00023027"/>
    </source>
</evidence>